<protein>
    <recommendedName>
        <fullName evidence="5">Enoyl reductase</fullName>
    </recommendedName>
</protein>
<gene>
    <name evidence="3" type="ORF">GCM10010469_21430</name>
</gene>
<feature type="region of interest" description="Disordered" evidence="1">
    <location>
        <begin position="30"/>
        <end position="49"/>
    </location>
</feature>
<evidence type="ECO:0000256" key="1">
    <source>
        <dbReference type="SAM" id="MobiDB-lite"/>
    </source>
</evidence>
<feature type="signal peptide" evidence="2">
    <location>
        <begin position="1"/>
        <end position="29"/>
    </location>
</feature>
<evidence type="ECO:0008006" key="5">
    <source>
        <dbReference type="Google" id="ProtNLM"/>
    </source>
</evidence>
<keyword evidence="4" id="KW-1185">Reference proteome</keyword>
<reference evidence="4" key="1">
    <citation type="journal article" date="2019" name="Int. J. Syst. Evol. Microbiol.">
        <title>The Global Catalogue of Microorganisms (GCM) 10K type strain sequencing project: providing services to taxonomists for standard genome sequencing and annotation.</title>
        <authorList>
            <consortium name="The Broad Institute Genomics Platform"/>
            <consortium name="The Broad Institute Genome Sequencing Center for Infectious Disease"/>
            <person name="Wu L."/>
            <person name="Ma J."/>
        </authorList>
    </citation>
    <scope>NUCLEOTIDE SEQUENCE [LARGE SCALE GENOMIC DNA]</scope>
    <source>
        <strain evidence="4">JCM 9381</strain>
    </source>
</reference>
<evidence type="ECO:0000313" key="3">
    <source>
        <dbReference type="EMBL" id="GAA3257454.1"/>
    </source>
</evidence>
<evidence type="ECO:0000313" key="4">
    <source>
        <dbReference type="Proteomes" id="UP001500728"/>
    </source>
</evidence>
<accession>A0ABP6QYB3</accession>
<name>A0ABP6QYB3_9ACTN</name>
<proteinExistence type="predicted"/>
<organism evidence="3 4">
    <name type="scientific">Streptomyces labedae</name>
    <dbReference type="NCBI Taxonomy" id="285569"/>
    <lineage>
        <taxon>Bacteria</taxon>
        <taxon>Bacillati</taxon>
        <taxon>Actinomycetota</taxon>
        <taxon>Actinomycetes</taxon>
        <taxon>Kitasatosporales</taxon>
        <taxon>Streptomycetaceae</taxon>
        <taxon>Streptomyces</taxon>
    </lineage>
</organism>
<dbReference type="Proteomes" id="UP001500728">
    <property type="component" value="Unassembled WGS sequence"/>
</dbReference>
<feature type="compositionally biased region" description="Gly residues" evidence="1">
    <location>
        <begin position="32"/>
        <end position="41"/>
    </location>
</feature>
<dbReference type="EMBL" id="BAAAUW010000007">
    <property type="protein sequence ID" value="GAA3257454.1"/>
    <property type="molecule type" value="Genomic_DNA"/>
</dbReference>
<feature type="chain" id="PRO_5045627776" description="Enoyl reductase" evidence="2">
    <location>
        <begin position="30"/>
        <end position="350"/>
    </location>
</feature>
<evidence type="ECO:0000256" key="2">
    <source>
        <dbReference type="SAM" id="SignalP"/>
    </source>
</evidence>
<sequence>MRPVTSWVSRAGAFVTAMALVLAPGIAHADRGGGASQGGGTAETSGGREGASLVSKVVYSGSTSGSRGSDGRGALQPVGDWTPPACWYEPRSAEQFRDYVESVYEETVNTTGQHSYAKQSVGMFREDYKDGTYKNYNLDKKDEGSFWVAVRDEDRRMEPEAQACDKLPFWVENGDPVPVENAVTPEVLAELAYNRVRLPAAEVTLRPEAATKVNLPTWAWLDRARFKETSVTASIAVGGLNIQATTTARPVSLRLQPGTPDAETYPASGECTINADGSIGEPYTRGEADRTPPCGLKYLRSSGDGTFTLQATITWEISWTGTGGAGGDLPDGTFGNDQAVTVQEIQSVNR</sequence>
<comment type="caution">
    <text evidence="3">The sequence shown here is derived from an EMBL/GenBank/DDBJ whole genome shotgun (WGS) entry which is preliminary data.</text>
</comment>
<keyword evidence="2" id="KW-0732">Signal</keyword>